<evidence type="ECO:0000256" key="2">
    <source>
        <dbReference type="ARBA" id="ARBA00001946"/>
    </source>
</evidence>
<dbReference type="GO" id="GO:0043137">
    <property type="term" value="P:DNA replication, removal of RNA primer"/>
    <property type="evidence" value="ECO:0007669"/>
    <property type="project" value="TreeGrafter"/>
</dbReference>
<dbReference type="InterPro" id="IPR050092">
    <property type="entry name" value="RNase_H"/>
</dbReference>
<keyword evidence="8 12" id="KW-0479">Metal-binding</keyword>
<dbReference type="PIRSF" id="PIRSF036852">
    <property type="entry name" value="Ribonuclease_H1_euk"/>
    <property type="match status" value="1"/>
</dbReference>
<evidence type="ECO:0000259" key="13">
    <source>
        <dbReference type="PROSITE" id="PS50879"/>
    </source>
</evidence>
<dbReference type="EC" id="3.1.26.4" evidence="5 12"/>
<evidence type="ECO:0000256" key="5">
    <source>
        <dbReference type="ARBA" id="ARBA00012180"/>
    </source>
</evidence>
<dbReference type="AlphaFoldDB" id="A0A9P5SKN8"/>
<evidence type="ECO:0000313" key="14">
    <source>
        <dbReference type="EMBL" id="KAF9330159.1"/>
    </source>
</evidence>
<dbReference type="Gene3D" id="3.40.970.10">
    <property type="entry name" value="Ribonuclease H1, N-terminal domain"/>
    <property type="match status" value="1"/>
</dbReference>
<keyword evidence="9 12" id="KW-0255">Endonuclease</keyword>
<keyword evidence="7 12" id="KW-0540">Nuclease</keyword>
<comment type="similarity">
    <text evidence="4 12">Belongs to the RNase H family.</text>
</comment>
<dbReference type="PANTHER" id="PTHR10642">
    <property type="entry name" value="RIBONUCLEASE H1"/>
    <property type="match status" value="1"/>
</dbReference>
<comment type="cofactor">
    <cofactor evidence="2 12">
        <name>Mg(2+)</name>
        <dbReference type="ChEBI" id="CHEBI:18420"/>
    </cofactor>
</comment>
<dbReference type="InterPro" id="IPR009027">
    <property type="entry name" value="Ribosomal_bL9/RNase_H1_N"/>
</dbReference>
<comment type="catalytic activity">
    <reaction evidence="1 12">
        <text>Endonucleolytic cleavage to 5'-phosphomonoester.</text>
        <dbReference type="EC" id="3.1.26.4"/>
    </reaction>
</comment>
<organism evidence="14 15">
    <name type="scientific">Podila minutissima</name>
    <dbReference type="NCBI Taxonomy" id="64525"/>
    <lineage>
        <taxon>Eukaryota</taxon>
        <taxon>Fungi</taxon>
        <taxon>Fungi incertae sedis</taxon>
        <taxon>Mucoromycota</taxon>
        <taxon>Mortierellomycotina</taxon>
        <taxon>Mortierellomycetes</taxon>
        <taxon>Mortierellales</taxon>
        <taxon>Mortierellaceae</taxon>
        <taxon>Podila</taxon>
    </lineage>
</organism>
<dbReference type="GO" id="GO:0000287">
    <property type="term" value="F:magnesium ion binding"/>
    <property type="evidence" value="ECO:0007669"/>
    <property type="project" value="UniProtKB-UniRule"/>
</dbReference>
<proteinExistence type="inferred from homology"/>
<comment type="caution">
    <text evidence="14">The sequence shown here is derived from an EMBL/GenBank/DDBJ whole genome shotgun (WGS) entry which is preliminary data.</text>
</comment>
<evidence type="ECO:0000313" key="15">
    <source>
        <dbReference type="Proteomes" id="UP000696485"/>
    </source>
</evidence>
<dbReference type="InterPro" id="IPR017067">
    <property type="entry name" value="RNase_H1_euk"/>
</dbReference>
<keyword evidence="11 12" id="KW-0460">Magnesium</keyword>
<keyword evidence="10 12" id="KW-0378">Hydrolase</keyword>
<sequence length="269" mass="29221">MPKSKGPAKGFYAVHVGKTKGIYFTWPECEKQIKGVVGAKFKKFDNLKEAEVFVKEGPQQFTKPVKPKVVVGGLRVIKGTTPYDRPDPSSSSSSLSSTTKDHFVRVNGVRVAASDSIVVYTDGSSRGNGQQGCQAGLGVFFGVNDPRNVSERLAGEPQTNQRAELTAALRALEVCGSDIKPLEIRTDSMYTINIVTQWGEGWSKNGWKKSDGAAVMNRDIIEPLLDRVRSRPGPIKWTHVKAHVGTFGNEMADKLANSGALMPQPSSRS</sequence>
<dbReference type="FunFam" id="3.30.420.10:FF:000115">
    <property type="entry name" value="Ribonuclease H"/>
    <property type="match status" value="1"/>
</dbReference>
<dbReference type="EMBL" id="JAAAUY010000417">
    <property type="protein sequence ID" value="KAF9330159.1"/>
    <property type="molecule type" value="Genomic_DNA"/>
</dbReference>
<dbReference type="Proteomes" id="UP000696485">
    <property type="component" value="Unassembled WGS sequence"/>
</dbReference>
<evidence type="ECO:0000256" key="1">
    <source>
        <dbReference type="ARBA" id="ARBA00000077"/>
    </source>
</evidence>
<evidence type="ECO:0000256" key="3">
    <source>
        <dbReference type="ARBA" id="ARBA00004065"/>
    </source>
</evidence>
<dbReference type="Gene3D" id="3.30.420.10">
    <property type="entry name" value="Ribonuclease H-like superfamily/Ribonuclease H"/>
    <property type="match status" value="1"/>
</dbReference>
<evidence type="ECO:0000256" key="4">
    <source>
        <dbReference type="ARBA" id="ARBA00005300"/>
    </source>
</evidence>
<dbReference type="FunFam" id="3.40.970.10:FF:000002">
    <property type="entry name" value="Ribonuclease H"/>
    <property type="match status" value="1"/>
</dbReference>
<dbReference type="SUPFAM" id="SSF55658">
    <property type="entry name" value="L9 N-domain-like"/>
    <property type="match status" value="1"/>
</dbReference>
<dbReference type="GO" id="GO:0004523">
    <property type="term" value="F:RNA-DNA hybrid ribonuclease activity"/>
    <property type="evidence" value="ECO:0007669"/>
    <property type="project" value="UniProtKB-UniRule"/>
</dbReference>
<dbReference type="PROSITE" id="PS50879">
    <property type="entry name" value="RNASE_H_1"/>
    <property type="match status" value="1"/>
</dbReference>
<dbReference type="PANTHER" id="PTHR10642:SF26">
    <property type="entry name" value="RIBONUCLEASE H1"/>
    <property type="match status" value="1"/>
</dbReference>
<keyword evidence="15" id="KW-1185">Reference proteome</keyword>
<dbReference type="SUPFAM" id="SSF53098">
    <property type="entry name" value="Ribonuclease H-like"/>
    <property type="match status" value="1"/>
</dbReference>
<evidence type="ECO:0000256" key="12">
    <source>
        <dbReference type="PIRNR" id="PIRNR036852"/>
    </source>
</evidence>
<evidence type="ECO:0000256" key="10">
    <source>
        <dbReference type="ARBA" id="ARBA00022801"/>
    </source>
</evidence>
<feature type="domain" description="RNase H type-1" evidence="13">
    <location>
        <begin position="113"/>
        <end position="261"/>
    </location>
</feature>
<dbReference type="Pfam" id="PF00075">
    <property type="entry name" value="RNase_H"/>
    <property type="match status" value="1"/>
</dbReference>
<dbReference type="InterPro" id="IPR011320">
    <property type="entry name" value="RNase_H1_N"/>
</dbReference>
<name>A0A9P5SKN8_9FUNG</name>
<evidence type="ECO:0000256" key="6">
    <source>
        <dbReference type="ARBA" id="ARBA00017721"/>
    </source>
</evidence>
<dbReference type="InterPro" id="IPR012337">
    <property type="entry name" value="RNaseH-like_sf"/>
</dbReference>
<dbReference type="GO" id="GO:0003676">
    <property type="term" value="F:nucleic acid binding"/>
    <property type="evidence" value="ECO:0007669"/>
    <property type="project" value="UniProtKB-UniRule"/>
</dbReference>
<reference evidence="14" key="1">
    <citation type="journal article" date="2020" name="Fungal Divers.">
        <title>Resolving the Mortierellaceae phylogeny through synthesis of multi-gene phylogenetics and phylogenomics.</title>
        <authorList>
            <person name="Vandepol N."/>
            <person name="Liber J."/>
            <person name="Desiro A."/>
            <person name="Na H."/>
            <person name="Kennedy M."/>
            <person name="Barry K."/>
            <person name="Grigoriev I.V."/>
            <person name="Miller A.N."/>
            <person name="O'Donnell K."/>
            <person name="Stajich J.E."/>
            <person name="Bonito G."/>
        </authorList>
    </citation>
    <scope>NUCLEOTIDE SEQUENCE</scope>
    <source>
        <strain evidence="14">NVP1</strain>
    </source>
</reference>
<dbReference type="CDD" id="cd09280">
    <property type="entry name" value="RNase_HI_eukaryote_like"/>
    <property type="match status" value="1"/>
</dbReference>
<dbReference type="Pfam" id="PF01693">
    <property type="entry name" value="Cauli_VI"/>
    <property type="match status" value="1"/>
</dbReference>
<protein>
    <recommendedName>
        <fullName evidence="6 12">Ribonuclease H</fullName>
        <shortName evidence="12">RNase H</shortName>
        <ecNumber evidence="5 12">3.1.26.4</ecNumber>
    </recommendedName>
</protein>
<evidence type="ECO:0000256" key="11">
    <source>
        <dbReference type="ARBA" id="ARBA00022842"/>
    </source>
</evidence>
<dbReference type="InterPro" id="IPR002156">
    <property type="entry name" value="RNaseH_domain"/>
</dbReference>
<accession>A0A9P5SKN8</accession>
<gene>
    <name evidence="14" type="ORF">BG006_006852</name>
</gene>
<comment type="function">
    <text evidence="3 12">Endonuclease that specifically degrades the RNA of RNA-DNA hybrids.</text>
</comment>
<dbReference type="InterPro" id="IPR036397">
    <property type="entry name" value="RNaseH_sf"/>
</dbReference>
<evidence type="ECO:0000256" key="9">
    <source>
        <dbReference type="ARBA" id="ARBA00022759"/>
    </source>
</evidence>
<evidence type="ECO:0000256" key="7">
    <source>
        <dbReference type="ARBA" id="ARBA00022722"/>
    </source>
</evidence>
<evidence type="ECO:0000256" key="8">
    <source>
        <dbReference type="ARBA" id="ARBA00022723"/>
    </source>
</evidence>
<dbReference type="InterPro" id="IPR037056">
    <property type="entry name" value="RNase_H1_N_sf"/>
</dbReference>